<dbReference type="Pfam" id="PF13842">
    <property type="entry name" value="zf-Tnp_2"/>
    <property type="match status" value="1"/>
</dbReference>
<protein>
    <submittedName>
        <fullName evidence="3">PiggyBac transposable element-derived protein 4-like</fullName>
    </submittedName>
</protein>
<accession>A0A6G0YWZ7</accession>
<comment type="caution">
    <text evidence="3">The sequence shown here is derived from an EMBL/GenBank/DDBJ whole genome shotgun (WGS) entry which is preliminary data.</text>
</comment>
<dbReference type="AlphaFoldDB" id="A0A6G0YWZ7"/>
<dbReference type="PANTHER" id="PTHR46599:SF3">
    <property type="entry name" value="PIGGYBAC TRANSPOSABLE ELEMENT-DERIVED PROTEIN 4"/>
    <property type="match status" value="1"/>
</dbReference>
<sequence>MNQINDDEIFLLLMDEFAENSGSELDENDSNEDISDDLNKMYTNLAPVVPEFYNYVDAFDQPNLEQHNDVMEYNENLAIPLDVEQPTTEAHTWGFESDEEDEDRPMHVPPALDRLSVSHRRQGALPKYAFSVIRSLKRRNVIKKTSIWHKWKPLTISEVYKFFSIILHMSLVEKPHIKDYWSTNPVLQTTYASKLMKRDRFISIFSMLHIANNDKYVRKGQPGYDSLYKIRSYVNFLNDKMSKLYYPGQNITVDEGVCPFRGRVHFRVYMKNKPEKYGMKLFIASDPLTGYTLSFEIYSGKGEENNSIIPLYSRLLKQYFNKGHTIYMDRFYTSPMVLEYLWDNKTNGVGTVMANRRGLPKDSVVNAKLKKGEMAFARNGPQICIKWKDTRDVLIMSTCHSADMAPVTVKARGGPIQKFKPVSIIDYNKFKTGVDHGDQMITYYPFKRKTLKWWKKMFFYLFKVSVVNSFIIYKHYAKQNKNPCLKTFMLNLCQQMSEKSGEVIETGIGYETTNVDRLIGRHFIKKIPPTPKKSNPRRTCKVCSKKIKTGKLDRCKKETSYYCPICNVPLCIDNCFEIYHTKKQYCFCIRRMLLHWDSKILPDITGKSKVDRLPVVVTALNMEQLLGVPEIKSGTGREISSALYHTLQEWSLEDTIQAFVFDTTASNTGILNGACHLLEQKLDWNIFQFFKNIPNIPSPKDFKINNSLQFIHNIQSLDFLITDEMLYNNLQQNVDEIHSSTTILHNIIIDDKSVMQLLLLLLLFQMSLLKTFCCQKVRVTKISLKMVYENDFIIPEDREINIWQQLFMNNSDDDDVHDIPFVQVPHNLG</sequence>
<feature type="domain" description="PiggyBac transposable element-derived protein 4 C-terminal zinc-finger" evidence="1">
    <location>
        <begin position="533"/>
        <end position="580"/>
    </location>
</feature>
<gene>
    <name evidence="3" type="ORF">FWK35_00002729</name>
</gene>
<dbReference type="InterPro" id="IPR029526">
    <property type="entry name" value="PGBD"/>
</dbReference>
<feature type="domain" description="PiggyBac transposable element-derived protein" evidence="2">
    <location>
        <begin position="143"/>
        <end position="470"/>
    </location>
</feature>
<feature type="non-terminal residue" evidence="3">
    <location>
        <position position="829"/>
    </location>
</feature>
<keyword evidence="4" id="KW-1185">Reference proteome</keyword>
<evidence type="ECO:0000259" key="1">
    <source>
        <dbReference type="Pfam" id="PF13842"/>
    </source>
</evidence>
<dbReference type="Proteomes" id="UP000478052">
    <property type="component" value="Unassembled WGS sequence"/>
</dbReference>
<dbReference type="PANTHER" id="PTHR46599">
    <property type="entry name" value="PIGGYBAC TRANSPOSABLE ELEMENT-DERIVED PROTEIN 4"/>
    <property type="match status" value="1"/>
</dbReference>
<proteinExistence type="predicted"/>
<dbReference type="Pfam" id="PF13843">
    <property type="entry name" value="DDE_Tnp_1_7"/>
    <property type="match status" value="1"/>
</dbReference>
<evidence type="ECO:0000313" key="4">
    <source>
        <dbReference type="Proteomes" id="UP000478052"/>
    </source>
</evidence>
<evidence type="ECO:0000259" key="2">
    <source>
        <dbReference type="Pfam" id="PF13843"/>
    </source>
</evidence>
<reference evidence="3 4" key="1">
    <citation type="submission" date="2019-08" db="EMBL/GenBank/DDBJ databases">
        <title>Whole genome of Aphis craccivora.</title>
        <authorList>
            <person name="Voronova N.V."/>
            <person name="Shulinski R.S."/>
            <person name="Bandarenka Y.V."/>
            <person name="Zhorov D.G."/>
            <person name="Warner D."/>
        </authorList>
    </citation>
    <scope>NUCLEOTIDE SEQUENCE [LARGE SCALE GENOMIC DNA]</scope>
    <source>
        <strain evidence="3">180601</strain>
        <tissue evidence="3">Whole Body</tissue>
    </source>
</reference>
<dbReference type="InterPro" id="IPR032718">
    <property type="entry name" value="PGBD4_Znf_C"/>
</dbReference>
<evidence type="ECO:0000313" key="3">
    <source>
        <dbReference type="EMBL" id="KAF0762462.1"/>
    </source>
</evidence>
<dbReference type="OrthoDB" id="6608042at2759"/>
<name>A0A6G0YWZ7_APHCR</name>
<organism evidence="3 4">
    <name type="scientific">Aphis craccivora</name>
    <name type="common">Cowpea aphid</name>
    <dbReference type="NCBI Taxonomy" id="307492"/>
    <lineage>
        <taxon>Eukaryota</taxon>
        <taxon>Metazoa</taxon>
        <taxon>Ecdysozoa</taxon>
        <taxon>Arthropoda</taxon>
        <taxon>Hexapoda</taxon>
        <taxon>Insecta</taxon>
        <taxon>Pterygota</taxon>
        <taxon>Neoptera</taxon>
        <taxon>Paraneoptera</taxon>
        <taxon>Hemiptera</taxon>
        <taxon>Sternorrhyncha</taxon>
        <taxon>Aphidomorpha</taxon>
        <taxon>Aphidoidea</taxon>
        <taxon>Aphididae</taxon>
        <taxon>Aphidini</taxon>
        <taxon>Aphis</taxon>
        <taxon>Aphis</taxon>
    </lineage>
</organism>
<dbReference type="EMBL" id="VUJU01002140">
    <property type="protein sequence ID" value="KAF0762462.1"/>
    <property type="molecule type" value="Genomic_DNA"/>
</dbReference>
<dbReference type="CDD" id="cd19757">
    <property type="entry name" value="Bbox1"/>
    <property type="match status" value="1"/>
</dbReference>